<evidence type="ECO:0000256" key="3">
    <source>
        <dbReference type="ARBA" id="ARBA00023163"/>
    </source>
</evidence>
<sequence>MQSININDFLDKSEIRHKSSPGNFNILRITEKDPCALQPIPYNRRSFYKINLLKGSYNIHFAEETYEIKKNAIFFANPLNPYNWIPNDGEHSGVYCIFDADFFHNFGSLGSYSVFQQDGLKVFELEEEQFFRLDNIFNEMEDTYDSHNEHKYDFIRSKIYELLHFASKLSPQKSNVDRHNKTSTRIVKAFLDLLEQQFNKAIIPSGHILNRASDFAEALSVHPNYLNRILKVNMGSSTKQLIQERFLQEARLLLKYTDLDISEICHILGFRELTHFSGFFKKFEGISPSLYRKV</sequence>
<keyword evidence="3" id="KW-0804">Transcription</keyword>
<keyword evidence="1" id="KW-0805">Transcription regulation</keyword>
<dbReference type="Pfam" id="PF12833">
    <property type="entry name" value="HTH_18"/>
    <property type="match status" value="1"/>
</dbReference>
<name>A0A420W0J6_9SPHI</name>
<dbReference type="SUPFAM" id="SSF46689">
    <property type="entry name" value="Homeodomain-like"/>
    <property type="match status" value="1"/>
</dbReference>
<evidence type="ECO:0000256" key="2">
    <source>
        <dbReference type="ARBA" id="ARBA00023125"/>
    </source>
</evidence>
<evidence type="ECO:0000256" key="1">
    <source>
        <dbReference type="ARBA" id="ARBA00023015"/>
    </source>
</evidence>
<dbReference type="EMBL" id="RBWS01000006">
    <property type="protein sequence ID" value="RKO72087.1"/>
    <property type="molecule type" value="Genomic_DNA"/>
</dbReference>
<comment type="caution">
    <text evidence="5">The sequence shown here is derived from an EMBL/GenBank/DDBJ whole genome shotgun (WGS) entry which is preliminary data.</text>
</comment>
<dbReference type="InterPro" id="IPR018060">
    <property type="entry name" value="HTH_AraC"/>
</dbReference>
<protein>
    <submittedName>
        <fullName evidence="5">AraC family transcriptional regulator</fullName>
    </submittedName>
</protein>
<proteinExistence type="predicted"/>
<gene>
    <name evidence="5" type="ORF">D7322_08300</name>
</gene>
<dbReference type="GO" id="GO:0043565">
    <property type="term" value="F:sequence-specific DNA binding"/>
    <property type="evidence" value="ECO:0007669"/>
    <property type="project" value="InterPro"/>
</dbReference>
<reference evidence="5 6" key="1">
    <citation type="submission" date="2018-10" db="EMBL/GenBank/DDBJ databases">
        <title>Sphingobacterium sp. M05W1-28.</title>
        <authorList>
            <person name="Cai H."/>
        </authorList>
    </citation>
    <scope>NUCLEOTIDE SEQUENCE [LARGE SCALE GENOMIC DNA]</scope>
    <source>
        <strain evidence="5 6">M05W1-28</strain>
    </source>
</reference>
<dbReference type="OrthoDB" id="629929at2"/>
<feature type="domain" description="HTH araC/xylS-type" evidence="4">
    <location>
        <begin position="188"/>
        <end position="294"/>
    </location>
</feature>
<dbReference type="Gene3D" id="1.10.10.60">
    <property type="entry name" value="Homeodomain-like"/>
    <property type="match status" value="1"/>
</dbReference>
<dbReference type="AlphaFoldDB" id="A0A420W0J6"/>
<keyword evidence="2" id="KW-0238">DNA-binding</keyword>
<dbReference type="PANTHER" id="PTHR43280:SF32">
    <property type="entry name" value="TRANSCRIPTIONAL REGULATORY PROTEIN"/>
    <property type="match status" value="1"/>
</dbReference>
<organism evidence="5 6">
    <name type="scientific">Sphingobacterium puteale</name>
    <dbReference type="NCBI Taxonomy" id="2420510"/>
    <lineage>
        <taxon>Bacteria</taxon>
        <taxon>Pseudomonadati</taxon>
        <taxon>Bacteroidota</taxon>
        <taxon>Sphingobacteriia</taxon>
        <taxon>Sphingobacteriales</taxon>
        <taxon>Sphingobacteriaceae</taxon>
        <taxon>Sphingobacterium</taxon>
    </lineage>
</organism>
<dbReference type="SMART" id="SM00342">
    <property type="entry name" value="HTH_ARAC"/>
    <property type="match status" value="1"/>
</dbReference>
<dbReference type="GO" id="GO:0003700">
    <property type="term" value="F:DNA-binding transcription factor activity"/>
    <property type="evidence" value="ECO:0007669"/>
    <property type="project" value="InterPro"/>
</dbReference>
<dbReference type="Proteomes" id="UP000282423">
    <property type="component" value="Unassembled WGS sequence"/>
</dbReference>
<accession>A0A420W0J6</accession>
<dbReference type="RefSeq" id="WP_121123114.1">
    <property type="nucleotide sequence ID" value="NZ_RBWS01000006.1"/>
</dbReference>
<dbReference type="PROSITE" id="PS01124">
    <property type="entry name" value="HTH_ARAC_FAMILY_2"/>
    <property type="match status" value="1"/>
</dbReference>
<dbReference type="PANTHER" id="PTHR43280">
    <property type="entry name" value="ARAC-FAMILY TRANSCRIPTIONAL REGULATOR"/>
    <property type="match status" value="1"/>
</dbReference>
<evidence type="ECO:0000313" key="6">
    <source>
        <dbReference type="Proteomes" id="UP000282423"/>
    </source>
</evidence>
<dbReference type="InterPro" id="IPR009057">
    <property type="entry name" value="Homeodomain-like_sf"/>
</dbReference>
<evidence type="ECO:0000259" key="4">
    <source>
        <dbReference type="PROSITE" id="PS01124"/>
    </source>
</evidence>
<keyword evidence="6" id="KW-1185">Reference proteome</keyword>
<evidence type="ECO:0000313" key="5">
    <source>
        <dbReference type="EMBL" id="RKO72087.1"/>
    </source>
</evidence>